<dbReference type="Pfam" id="PF01555">
    <property type="entry name" value="N6_N4_Mtase"/>
    <property type="match status" value="1"/>
</dbReference>
<evidence type="ECO:0000259" key="4">
    <source>
        <dbReference type="Pfam" id="PF01555"/>
    </source>
</evidence>
<evidence type="ECO:0000313" key="5">
    <source>
        <dbReference type="EMBL" id="GAG47659.1"/>
    </source>
</evidence>
<dbReference type="PANTHER" id="PTHR13370:SF3">
    <property type="entry name" value="TRNA (GUANINE(10)-N2)-METHYLTRANSFERASE HOMOLOG"/>
    <property type="match status" value="1"/>
</dbReference>
<dbReference type="InterPro" id="IPR002052">
    <property type="entry name" value="DNA_methylase_N6_adenine_CS"/>
</dbReference>
<dbReference type="PRINTS" id="PR00508">
    <property type="entry name" value="S21N4MTFRASE"/>
</dbReference>
<dbReference type="GO" id="GO:0005737">
    <property type="term" value="C:cytoplasm"/>
    <property type="evidence" value="ECO:0007669"/>
    <property type="project" value="TreeGrafter"/>
</dbReference>
<comment type="similarity">
    <text evidence="1">Belongs to the N(4)/N(6)-methyltransferase family.</text>
</comment>
<dbReference type="InterPro" id="IPR002941">
    <property type="entry name" value="DNA_methylase_N4/N6"/>
</dbReference>
<comment type="caution">
    <text evidence="5">The sequence shown here is derived from an EMBL/GenBank/DDBJ whole genome shotgun (WGS) entry which is preliminary data.</text>
</comment>
<dbReference type="InterPro" id="IPR001091">
    <property type="entry name" value="RM_Methyltransferase"/>
</dbReference>
<dbReference type="GO" id="GO:0003677">
    <property type="term" value="F:DNA binding"/>
    <property type="evidence" value="ECO:0007669"/>
    <property type="project" value="InterPro"/>
</dbReference>
<feature type="non-terminal residue" evidence="5">
    <location>
        <position position="1"/>
    </location>
</feature>
<feature type="domain" description="DNA methylase N-4/N-6" evidence="4">
    <location>
        <begin position="5"/>
        <end position="229"/>
    </location>
</feature>
<protein>
    <recommendedName>
        <fullName evidence="4">DNA methylase N-4/N-6 domain-containing protein</fullName>
    </recommendedName>
</protein>
<evidence type="ECO:0000256" key="3">
    <source>
        <dbReference type="ARBA" id="ARBA00022679"/>
    </source>
</evidence>
<keyword evidence="2" id="KW-0489">Methyltransferase</keyword>
<reference evidence="5" key="1">
    <citation type="journal article" date="2014" name="Front. Microbiol.">
        <title>High frequency of phylogenetically diverse reductive dehalogenase-homologous genes in deep subseafloor sedimentary metagenomes.</title>
        <authorList>
            <person name="Kawai M."/>
            <person name="Futagami T."/>
            <person name="Toyoda A."/>
            <person name="Takaki Y."/>
            <person name="Nishi S."/>
            <person name="Hori S."/>
            <person name="Arai W."/>
            <person name="Tsubouchi T."/>
            <person name="Morono Y."/>
            <person name="Uchiyama I."/>
            <person name="Ito T."/>
            <person name="Fujiyama A."/>
            <person name="Inagaki F."/>
            <person name="Takami H."/>
        </authorList>
    </citation>
    <scope>NUCLEOTIDE SEQUENCE</scope>
    <source>
        <strain evidence="5">Expedition CK06-06</strain>
    </source>
</reference>
<dbReference type="PROSITE" id="PS00092">
    <property type="entry name" value="N6_MTASE"/>
    <property type="match status" value="1"/>
</dbReference>
<dbReference type="EMBL" id="BARS01051673">
    <property type="protein sequence ID" value="GAG47659.1"/>
    <property type="molecule type" value="Genomic_DNA"/>
</dbReference>
<organism evidence="5">
    <name type="scientific">marine sediment metagenome</name>
    <dbReference type="NCBI Taxonomy" id="412755"/>
    <lineage>
        <taxon>unclassified sequences</taxon>
        <taxon>metagenomes</taxon>
        <taxon>ecological metagenomes</taxon>
    </lineage>
</organism>
<name>X0XWB3_9ZZZZ</name>
<accession>X0XWB3</accession>
<dbReference type="GO" id="GO:0009007">
    <property type="term" value="F:site-specific DNA-methyltransferase (adenine-specific) activity"/>
    <property type="evidence" value="ECO:0007669"/>
    <property type="project" value="TreeGrafter"/>
</dbReference>
<feature type="non-terminal residue" evidence="5">
    <location>
        <position position="234"/>
    </location>
</feature>
<sequence>PDESIDLVFADPPYNMSKKKGLGWKYSKHITMQEEWDIFSKDDFFKFNKKWLKESFRVLKHGGSLWISGSFHNIYQMGFIIQQFHQDIKINNSIVWFKPNAQPNITCRFFTESTEHLIWASKNGKGKKWKFNYQDTKELIEDSLNPKGKQTRNVWSIPLTPKKEKWAGEHPTQKPKELMRRIILSCTDKGNTVLDPFLGSGTTSAVAKMLSRNSIGIEKDKKFIGIIKKRLNPE</sequence>
<evidence type="ECO:0000256" key="1">
    <source>
        <dbReference type="ARBA" id="ARBA00006594"/>
    </source>
</evidence>
<keyword evidence="3" id="KW-0808">Transferase</keyword>
<proteinExistence type="inferred from homology"/>
<dbReference type="Gene3D" id="3.40.50.150">
    <property type="entry name" value="Vaccinia Virus protein VP39"/>
    <property type="match status" value="1"/>
</dbReference>
<gene>
    <name evidence="5" type="ORF">S01H1_76923</name>
</gene>
<dbReference type="PANTHER" id="PTHR13370">
    <property type="entry name" value="RNA METHYLASE-RELATED"/>
    <property type="match status" value="1"/>
</dbReference>
<dbReference type="GO" id="GO:0008170">
    <property type="term" value="F:N-methyltransferase activity"/>
    <property type="evidence" value="ECO:0007669"/>
    <property type="project" value="InterPro"/>
</dbReference>
<dbReference type="AlphaFoldDB" id="X0XWB3"/>
<dbReference type="SUPFAM" id="SSF53335">
    <property type="entry name" value="S-adenosyl-L-methionine-dependent methyltransferases"/>
    <property type="match status" value="1"/>
</dbReference>
<evidence type="ECO:0000256" key="2">
    <source>
        <dbReference type="ARBA" id="ARBA00022603"/>
    </source>
</evidence>
<dbReference type="InterPro" id="IPR029063">
    <property type="entry name" value="SAM-dependent_MTases_sf"/>
</dbReference>
<dbReference type="GO" id="GO:0032259">
    <property type="term" value="P:methylation"/>
    <property type="evidence" value="ECO:0007669"/>
    <property type="project" value="UniProtKB-KW"/>
</dbReference>